<name>A0A2P6MJH4_ALKUR</name>
<dbReference type="InterPro" id="IPR001991">
    <property type="entry name" value="Na-dicarboxylate_symporter"/>
</dbReference>
<evidence type="ECO:0000256" key="2">
    <source>
        <dbReference type="ARBA" id="ARBA00022448"/>
    </source>
</evidence>
<dbReference type="Proteomes" id="UP000243650">
    <property type="component" value="Unassembled WGS sequence"/>
</dbReference>
<sequence length="396" mass="41157">MKLIIKLLIGIAAGIGIGLSGVDWLIRSLVTFTSIFGEWINFVIPLIILFFIGSGIASIGKGSSKLVGATVGTAYVSTITAGVLAFFVAVAVMPFVADGRSAPEEGTAPEAFFSFELAPLMDILTALVLAFIFGIAIAALKLDGLKRVFDEGRTVIERVIYTAVIPVLPFYIAGVFVDMAAEGTVLQTLQVFGVVLAVAVLTHWVWLTIQYTIAGLATGQNPFALIKTMLPAYVTALGTMSSAATIPVTLRQTKKNRVNDAVANFSVPLSATIHLSGSVITIVSCAVAVMAVLDGYTVPGFFTMLPVILALGIIMVAAPGVPGGAIFAALGVLTSMLGFSEAAMGMMIALYFAQDSFGTGANVTGDGAIAVLMDKLAGRTPEDPAAQAVPDERQAQ</sequence>
<proteinExistence type="predicted"/>
<feature type="transmembrane region" description="Helical" evidence="6">
    <location>
        <begin position="117"/>
        <end position="139"/>
    </location>
</feature>
<dbReference type="AlphaFoldDB" id="A0A2P6MJH4"/>
<dbReference type="RefSeq" id="WP_105958054.1">
    <property type="nucleotide sequence ID" value="NZ_PVNS01000003.1"/>
</dbReference>
<comment type="caution">
    <text evidence="7">The sequence shown here is derived from an EMBL/GenBank/DDBJ whole genome shotgun (WGS) entry which is preliminary data.</text>
</comment>
<evidence type="ECO:0000256" key="6">
    <source>
        <dbReference type="SAM" id="Phobius"/>
    </source>
</evidence>
<keyword evidence="4 6" id="KW-1133">Transmembrane helix</keyword>
<dbReference type="InterPro" id="IPR036458">
    <property type="entry name" value="Na:dicarbo_symporter_sf"/>
</dbReference>
<evidence type="ECO:0000256" key="4">
    <source>
        <dbReference type="ARBA" id="ARBA00022989"/>
    </source>
</evidence>
<dbReference type="EMBL" id="PVNS01000003">
    <property type="protein sequence ID" value="PRO66415.1"/>
    <property type="molecule type" value="Genomic_DNA"/>
</dbReference>
<keyword evidence="8" id="KW-1185">Reference proteome</keyword>
<feature type="transmembrane region" description="Helical" evidence="6">
    <location>
        <begin position="189"/>
        <end position="209"/>
    </location>
</feature>
<organism evidence="7 8">
    <name type="scientific">Alkalicoccus urumqiensis</name>
    <name type="common">Bacillus urumqiensis</name>
    <dbReference type="NCBI Taxonomy" id="1548213"/>
    <lineage>
        <taxon>Bacteria</taxon>
        <taxon>Bacillati</taxon>
        <taxon>Bacillota</taxon>
        <taxon>Bacilli</taxon>
        <taxon>Bacillales</taxon>
        <taxon>Bacillaceae</taxon>
        <taxon>Alkalicoccus</taxon>
    </lineage>
</organism>
<feature type="transmembrane region" description="Helical" evidence="6">
    <location>
        <begin position="324"/>
        <end position="352"/>
    </location>
</feature>
<dbReference type="PANTHER" id="PTHR42865">
    <property type="entry name" value="PROTON/GLUTAMATE-ASPARTATE SYMPORTER"/>
    <property type="match status" value="1"/>
</dbReference>
<feature type="transmembrane region" description="Helical" evidence="6">
    <location>
        <begin position="300"/>
        <end position="318"/>
    </location>
</feature>
<evidence type="ECO:0000313" key="7">
    <source>
        <dbReference type="EMBL" id="PRO66415.1"/>
    </source>
</evidence>
<feature type="transmembrane region" description="Helical" evidence="6">
    <location>
        <begin position="39"/>
        <end position="60"/>
    </location>
</feature>
<keyword evidence="2" id="KW-0813">Transport</keyword>
<evidence type="ECO:0000256" key="3">
    <source>
        <dbReference type="ARBA" id="ARBA00022692"/>
    </source>
</evidence>
<dbReference type="PANTHER" id="PTHR42865:SF8">
    <property type="entry name" value="SERINE_THREONINE TRANSPORTER SSTT"/>
    <property type="match status" value="1"/>
</dbReference>
<feature type="transmembrane region" description="Helical" evidence="6">
    <location>
        <begin position="230"/>
        <end position="250"/>
    </location>
</feature>
<keyword evidence="3 6" id="KW-0812">Transmembrane</keyword>
<feature type="transmembrane region" description="Helical" evidence="6">
    <location>
        <begin position="72"/>
        <end position="97"/>
    </location>
</feature>
<dbReference type="PRINTS" id="PR00173">
    <property type="entry name" value="EDTRNSPORT"/>
</dbReference>
<dbReference type="Gene3D" id="1.10.3860.10">
    <property type="entry name" value="Sodium:dicarboxylate symporter"/>
    <property type="match status" value="1"/>
</dbReference>
<dbReference type="Pfam" id="PF00375">
    <property type="entry name" value="SDF"/>
    <property type="match status" value="1"/>
</dbReference>
<accession>A0A2P6MJH4</accession>
<evidence type="ECO:0000256" key="5">
    <source>
        <dbReference type="ARBA" id="ARBA00023136"/>
    </source>
</evidence>
<dbReference type="GO" id="GO:0032329">
    <property type="term" value="P:serine transport"/>
    <property type="evidence" value="ECO:0007669"/>
    <property type="project" value="TreeGrafter"/>
</dbReference>
<feature type="transmembrane region" description="Helical" evidence="6">
    <location>
        <begin position="7"/>
        <end position="27"/>
    </location>
</feature>
<comment type="subcellular location">
    <subcellularLocation>
        <location evidence="1">Membrane</location>
        <topology evidence="1">Multi-pass membrane protein</topology>
    </subcellularLocation>
</comment>
<evidence type="ECO:0000256" key="1">
    <source>
        <dbReference type="ARBA" id="ARBA00004141"/>
    </source>
</evidence>
<reference evidence="7 8" key="1">
    <citation type="submission" date="2018-03" db="EMBL/GenBank/DDBJ databases">
        <title>Bacillus urumqiensis sp. nov., a moderately haloalkaliphilic bacterium isolated from a salt lake.</title>
        <authorList>
            <person name="Zhao B."/>
            <person name="Liao Z."/>
        </authorList>
    </citation>
    <scope>NUCLEOTIDE SEQUENCE [LARGE SCALE GENOMIC DNA]</scope>
    <source>
        <strain evidence="7 8">BZ-SZ-XJ18</strain>
    </source>
</reference>
<feature type="transmembrane region" description="Helical" evidence="6">
    <location>
        <begin position="270"/>
        <end position="293"/>
    </location>
</feature>
<evidence type="ECO:0000313" key="8">
    <source>
        <dbReference type="Proteomes" id="UP000243650"/>
    </source>
</evidence>
<dbReference type="GO" id="GO:0005295">
    <property type="term" value="F:neutral L-amino acid:sodium symporter activity"/>
    <property type="evidence" value="ECO:0007669"/>
    <property type="project" value="TreeGrafter"/>
</dbReference>
<keyword evidence="5 6" id="KW-0472">Membrane</keyword>
<protein>
    <submittedName>
        <fullName evidence="7">Dicarboxylate/amino acid:cation symporter</fullName>
    </submittedName>
</protein>
<gene>
    <name evidence="7" type="ORF">C6I21_03485</name>
</gene>
<dbReference type="OrthoDB" id="9768885at2"/>
<dbReference type="SUPFAM" id="SSF118215">
    <property type="entry name" value="Proton glutamate symport protein"/>
    <property type="match status" value="1"/>
</dbReference>
<dbReference type="GO" id="GO:0005886">
    <property type="term" value="C:plasma membrane"/>
    <property type="evidence" value="ECO:0007669"/>
    <property type="project" value="TreeGrafter"/>
</dbReference>
<feature type="transmembrane region" description="Helical" evidence="6">
    <location>
        <begin position="159"/>
        <end position="177"/>
    </location>
</feature>